<dbReference type="OrthoDB" id="4350992at2"/>
<dbReference type="AlphaFoldDB" id="A0A8G1UDL0"/>
<reference evidence="3 4" key="1">
    <citation type="submission" date="2018-11" db="EMBL/GenBank/DDBJ databases">
        <title>Sequencing the genomes of 1000 actinobacteria strains.</title>
        <authorList>
            <person name="Klenk H.-P."/>
        </authorList>
    </citation>
    <scope>NUCLEOTIDE SEQUENCE [LARGE SCALE GENOMIC DNA]</scope>
    <source>
        <strain evidence="3 4">DSM 44780</strain>
    </source>
</reference>
<evidence type="ECO:0000313" key="4">
    <source>
        <dbReference type="Proteomes" id="UP000267408"/>
    </source>
</evidence>
<keyword evidence="2" id="KW-0472">Membrane</keyword>
<keyword evidence="2" id="KW-0812">Transmembrane</keyword>
<protein>
    <submittedName>
        <fullName evidence="3">Uncharacterized protein</fullName>
    </submittedName>
</protein>
<name>A0A8G1UDL0_9ACTN</name>
<feature type="transmembrane region" description="Helical" evidence="2">
    <location>
        <begin position="38"/>
        <end position="57"/>
    </location>
</feature>
<accession>A0A8G1UDL0</accession>
<comment type="caution">
    <text evidence="3">The sequence shown here is derived from an EMBL/GenBank/DDBJ whole genome shotgun (WGS) entry which is preliminary data.</text>
</comment>
<evidence type="ECO:0000256" key="2">
    <source>
        <dbReference type="SAM" id="Phobius"/>
    </source>
</evidence>
<feature type="transmembrane region" description="Helical" evidence="2">
    <location>
        <begin position="95"/>
        <end position="113"/>
    </location>
</feature>
<organism evidence="3 4">
    <name type="scientific">Kitasatospora cineracea</name>
    <dbReference type="NCBI Taxonomy" id="88074"/>
    <lineage>
        <taxon>Bacteria</taxon>
        <taxon>Bacillati</taxon>
        <taxon>Actinomycetota</taxon>
        <taxon>Actinomycetes</taxon>
        <taxon>Kitasatosporales</taxon>
        <taxon>Streptomycetaceae</taxon>
        <taxon>Kitasatospora</taxon>
    </lineage>
</organism>
<evidence type="ECO:0000313" key="3">
    <source>
        <dbReference type="EMBL" id="ROR42013.1"/>
    </source>
</evidence>
<feature type="region of interest" description="Disordered" evidence="1">
    <location>
        <begin position="10"/>
        <end position="32"/>
    </location>
</feature>
<dbReference type="EMBL" id="RJVJ01000001">
    <property type="protein sequence ID" value="ROR42013.1"/>
    <property type="molecule type" value="Genomic_DNA"/>
</dbReference>
<gene>
    <name evidence="3" type="ORF">EDD39_0126</name>
</gene>
<dbReference type="RefSeq" id="WP_123552751.1">
    <property type="nucleotide sequence ID" value="NZ_RJVJ01000001.1"/>
</dbReference>
<evidence type="ECO:0000256" key="1">
    <source>
        <dbReference type="SAM" id="MobiDB-lite"/>
    </source>
</evidence>
<dbReference type="Proteomes" id="UP000267408">
    <property type="component" value="Unassembled WGS sequence"/>
</dbReference>
<proteinExistence type="predicted"/>
<keyword evidence="2" id="KW-1133">Transmembrane helix</keyword>
<feature type="transmembrane region" description="Helical" evidence="2">
    <location>
        <begin position="63"/>
        <end position="86"/>
    </location>
</feature>
<sequence length="115" mass="12425">MKDRYVRKLDDGSYVISDSPGPMPGGGYGRNEGGSDDVFESVWSIAIASTILMWLLRVGVFPGMPAVVCWGLSVLPAAAIAVRLALKFTNLWGRFLSWASAAVLLAAFVYWGLLL</sequence>